<dbReference type="PROSITE" id="PS50157">
    <property type="entry name" value="ZINC_FINGER_C2H2_2"/>
    <property type="match status" value="5"/>
</dbReference>
<dbReference type="GO" id="GO:0008270">
    <property type="term" value="F:zinc ion binding"/>
    <property type="evidence" value="ECO:0007669"/>
    <property type="project" value="UniProtKB-KW"/>
</dbReference>
<dbReference type="InterPro" id="IPR013087">
    <property type="entry name" value="Znf_C2H2_type"/>
</dbReference>
<organism evidence="9 11">
    <name type="scientific">Daphnia galeata</name>
    <dbReference type="NCBI Taxonomy" id="27404"/>
    <lineage>
        <taxon>Eukaryota</taxon>
        <taxon>Metazoa</taxon>
        <taxon>Ecdysozoa</taxon>
        <taxon>Arthropoda</taxon>
        <taxon>Crustacea</taxon>
        <taxon>Branchiopoda</taxon>
        <taxon>Diplostraca</taxon>
        <taxon>Cladocera</taxon>
        <taxon>Anomopoda</taxon>
        <taxon>Daphniidae</taxon>
        <taxon>Daphnia</taxon>
    </lineage>
</organism>
<evidence type="ECO:0000313" key="11">
    <source>
        <dbReference type="Proteomes" id="UP000789390"/>
    </source>
</evidence>
<evidence type="ECO:0000256" key="1">
    <source>
        <dbReference type="ARBA" id="ARBA00004123"/>
    </source>
</evidence>
<keyword evidence="5" id="KW-0539">Nucleus</keyword>
<feature type="domain" description="C2H2-type" evidence="8">
    <location>
        <begin position="12"/>
        <end position="40"/>
    </location>
</feature>
<feature type="region of interest" description="Disordered" evidence="7">
    <location>
        <begin position="114"/>
        <end position="134"/>
    </location>
</feature>
<keyword evidence="4" id="KW-0862">Zinc</keyword>
<feature type="domain" description="C2H2-type" evidence="8">
    <location>
        <begin position="41"/>
        <end position="64"/>
    </location>
</feature>
<evidence type="ECO:0000256" key="3">
    <source>
        <dbReference type="ARBA" id="ARBA00022771"/>
    </source>
</evidence>
<feature type="domain" description="C2H2-type" evidence="8">
    <location>
        <begin position="205"/>
        <end position="232"/>
    </location>
</feature>
<sequence>MKALKEHSRHQQKCDQCSRDFSQKNSLVSHQKAIHGREKPYQCTLCPYASSQKGNFRAHVRRLHLLANNEQQGDVHRCVDCSAVFRNVSSLTSHMSKFHCDGIQTTLTLSQVQNSDSAPSLNDNNESASRDDLSHKNDILQKGLERIGLPVSDGDVENSDQRNGEQDKTKDRSVCTTTLVDRAIQPNWCNQYVVEYRMEGSVRFLLCTHCPNRFKKPLDLVHHLNIHNCIMPYKCAICFKSFRTLMSHLHSHNGTKAFECSVCKKKLASQASLVLHQRLHNGQRPYCCQFCGKQFRHHKIG</sequence>
<feature type="domain" description="C2H2-type" evidence="8">
    <location>
        <begin position="76"/>
        <end position="99"/>
    </location>
</feature>
<evidence type="ECO:0000313" key="10">
    <source>
        <dbReference type="EMBL" id="CAH0111238.1"/>
    </source>
</evidence>
<evidence type="ECO:0000256" key="2">
    <source>
        <dbReference type="ARBA" id="ARBA00022723"/>
    </source>
</evidence>
<dbReference type="FunFam" id="3.30.160.60:FF:000448">
    <property type="entry name" value="RE1-silencing transcription factor A"/>
    <property type="match status" value="1"/>
</dbReference>
<evidence type="ECO:0000259" key="8">
    <source>
        <dbReference type="PROSITE" id="PS50157"/>
    </source>
</evidence>
<keyword evidence="3 6" id="KW-0863">Zinc-finger</keyword>
<dbReference type="PROSITE" id="PS00028">
    <property type="entry name" value="ZINC_FINGER_C2H2_1"/>
    <property type="match status" value="4"/>
</dbReference>
<feature type="compositionally biased region" description="Polar residues" evidence="7">
    <location>
        <begin position="114"/>
        <end position="127"/>
    </location>
</feature>
<dbReference type="SMART" id="SM00355">
    <property type="entry name" value="ZnF_C2H2"/>
    <property type="match status" value="6"/>
</dbReference>
<keyword evidence="11" id="KW-1185">Reference proteome</keyword>
<evidence type="ECO:0000256" key="4">
    <source>
        <dbReference type="ARBA" id="ARBA00022833"/>
    </source>
</evidence>
<dbReference type="InterPro" id="IPR036236">
    <property type="entry name" value="Znf_C2H2_sf"/>
</dbReference>
<dbReference type="GO" id="GO:0000978">
    <property type="term" value="F:RNA polymerase II cis-regulatory region sequence-specific DNA binding"/>
    <property type="evidence" value="ECO:0007669"/>
    <property type="project" value="TreeGrafter"/>
</dbReference>
<dbReference type="InterPro" id="IPR051643">
    <property type="entry name" value="Transcr_Reg_ZincFinger"/>
</dbReference>
<evidence type="ECO:0000256" key="5">
    <source>
        <dbReference type="ARBA" id="ARBA00023242"/>
    </source>
</evidence>
<feature type="compositionally biased region" description="Basic and acidic residues" evidence="7">
    <location>
        <begin position="159"/>
        <end position="171"/>
    </location>
</feature>
<comment type="caution">
    <text evidence="9">The sequence shown here is derived from an EMBL/GenBank/DDBJ whole genome shotgun (WGS) entry which is preliminary data.</text>
</comment>
<keyword evidence="2" id="KW-0479">Metal-binding</keyword>
<dbReference type="EMBL" id="CAKKLH010000312">
    <property type="protein sequence ID" value="CAH0111238.1"/>
    <property type="molecule type" value="Genomic_DNA"/>
</dbReference>
<dbReference type="Gene3D" id="3.30.160.60">
    <property type="entry name" value="Classic Zinc Finger"/>
    <property type="match status" value="5"/>
</dbReference>
<dbReference type="PANTHER" id="PTHR24396:SF19">
    <property type="entry name" value="FI01119P"/>
    <property type="match status" value="1"/>
</dbReference>
<dbReference type="PANTHER" id="PTHR24396">
    <property type="entry name" value="ZINC FINGER PROTEIN"/>
    <property type="match status" value="1"/>
</dbReference>
<dbReference type="SUPFAM" id="SSF57667">
    <property type="entry name" value="beta-beta-alpha zinc fingers"/>
    <property type="match status" value="3"/>
</dbReference>
<gene>
    <name evidence="10" type="ORF">DGAL_LOCUS14876</name>
    <name evidence="9" type="ORF">DGAL_LOCUS5291</name>
</gene>
<dbReference type="GO" id="GO:0005634">
    <property type="term" value="C:nucleus"/>
    <property type="evidence" value="ECO:0007669"/>
    <property type="project" value="UniProtKB-SubCell"/>
</dbReference>
<dbReference type="AlphaFoldDB" id="A0A8J2RIG7"/>
<dbReference type="EMBL" id="CAKKLH010000092">
    <property type="protein sequence ID" value="CAH0102767.1"/>
    <property type="molecule type" value="Genomic_DNA"/>
</dbReference>
<comment type="subcellular location">
    <subcellularLocation>
        <location evidence="1">Nucleus</location>
    </subcellularLocation>
</comment>
<feature type="domain" description="C2H2-type" evidence="8">
    <location>
        <begin position="258"/>
        <end position="285"/>
    </location>
</feature>
<evidence type="ECO:0000256" key="6">
    <source>
        <dbReference type="PROSITE-ProRule" id="PRU00042"/>
    </source>
</evidence>
<protein>
    <recommendedName>
        <fullName evidence="8">C2H2-type domain-containing protein</fullName>
    </recommendedName>
</protein>
<dbReference type="OrthoDB" id="6376466at2759"/>
<dbReference type="GO" id="GO:0000981">
    <property type="term" value="F:DNA-binding transcription factor activity, RNA polymerase II-specific"/>
    <property type="evidence" value="ECO:0007669"/>
    <property type="project" value="TreeGrafter"/>
</dbReference>
<dbReference type="Proteomes" id="UP000789390">
    <property type="component" value="Unassembled WGS sequence"/>
</dbReference>
<name>A0A8J2RIG7_9CRUS</name>
<reference evidence="9" key="1">
    <citation type="submission" date="2021-11" db="EMBL/GenBank/DDBJ databases">
        <authorList>
            <person name="Schell T."/>
        </authorList>
    </citation>
    <scope>NUCLEOTIDE SEQUENCE</scope>
    <source>
        <strain evidence="9">M5</strain>
    </source>
</reference>
<accession>A0A8J2RIG7</accession>
<proteinExistence type="predicted"/>
<dbReference type="Pfam" id="PF00096">
    <property type="entry name" value="zf-C2H2"/>
    <property type="match status" value="4"/>
</dbReference>
<evidence type="ECO:0000313" key="9">
    <source>
        <dbReference type="EMBL" id="CAH0102767.1"/>
    </source>
</evidence>
<feature type="region of interest" description="Disordered" evidence="7">
    <location>
        <begin position="149"/>
        <end position="171"/>
    </location>
</feature>
<evidence type="ECO:0000256" key="7">
    <source>
        <dbReference type="SAM" id="MobiDB-lite"/>
    </source>
</evidence>